<reference evidence="2" key="1">
    <citation type="submission" date="2016-10" db="EMBL/GenBank/DDBJ databases">
        <authorList>
            <person name="Varghese N."/>
            <person name="Submissions S."/>
        </authorList>
    </citation>
    <scope>NUCLEOTIDE SEQUENCE [LARGE SCALE GENOMIC DNA]</scope>
    <source>
        <strain evidence="2">DSM 24740</strain>
    </source>
</reference>
<dbReference type="SUPFAM" id="SSF52540">
    <property type="entry name" value="P-loop containing nucleoside triphosphate hydrolases"/>
    <property type="match status" value="1"/>
</dbReference>
<dbReference type="Proteomes" id="UP000199021">
    <property type="component" value="Unassembled WGS sequence"/>
</dbReference>
<gene>
    <name evidence="1" type="ORF">SAMN05444359_10633</name>
</gene>
<dbReference type="AlphaFoldDB" id="A0A1H9DJP8"/>
<dbReference type="InterPro" id="IPR027417">
    <property type="entry name" value="P-loop_NTPase"/>
</dbReference>
<dbReference type="Gene3D" id="3.40.50.300">
    <property type="entry name" value="P-loop containing nucleotide triphosphate hydrolases"/>
    <property type="match status" value="1"/>
</dbReference>
<evidence type="ECO:0000313" key="1">
    <source>
        <dbReference type="EMBL" id="SEQ13694.1"/>
    </source>
</evidence>
<organism evidence="1 2">
    <name type="scientific">Neolewinella agarilytica</name>
    <dbReference type="NCBI Taxonomy" id="478744"/>
    <lineage>
        <taxon>Bacteria</taxon>
        <taxon>Pseudomonadati</taxon>
        <taxon>Bacteroidota</taxon>
        <taxon>Saprospiria</taxon>
        <taxon>Saprospirales</taxon>
        <taxon>Lewinellaceae</taxon>
        <taxon>Neolewinella</taxon>
    </lineage>
</organism>
<sequence>MSVKVVGLGMPRTGTSSLKAALESIGFGPCLHMDNLFNTPPLVKSWRQFLEQGEGDFDQLFPDFQSSTDFPGCLMYREIYQQYPNAKFILGTRDADAWYDSVERTIYTVVPNTAEGWAEIRKRGEDNPRFENIGNALWLVGEYLLNRYFQGDFLNRKLTLERYNQFYEEVRAFIPADQLLEYEISQGWEPICRFLGVDVPAQEFPYKNKTIDFQQQIGKMINGGGKLTIK</sequence>
<dbReference type="EMBL" id="FOFB01000006">
    <property type="protein sequence ID" value="SEQ13694.1"/>
    <property type="molecule type" value="Genomic_DNA"/>
</dbReference>
<evidence type="ECO:0008006" key="3">
    <source>
        <dbReference type="Google" id="ProtNLM"/>
    </source>
</evidence>
<accession>A0A1H9DJP8</accession>
<dbReference type="InterPro" id="IPR040632">
    <property type="entry name" value="Sulfotransfer_4"/>
</dbReference>
<protein>
    <recommendedName>
        <fullName evidence="3">Sulfotransferase family protein</fullName>
    </recommendedName>
</protein>
<proteinExistence type="predicted"/>
<keyword evidence="2" id="KW-1185">Reference proteome</keyword>
<evidence type="ECO:0000313" key="2">
    <source>
        <dbReference type="Proteomes" id="UP000199021"/>
    </source>
</evidence>
<dbReference type="PANTHER" id="PTHR36978">
    <property type="entry name" value="P-LOOP CONTAINING NUCLEOTIDE TRIPHOSPHATE HYDROLASE"/>
    <property type="match status" value="1"/>
</dbReference>
<name>A0A1H9DJP8_9BACT</name>
<dbReference type="STRING" id="478744.SAMN05444359_10633"/>
<dbReference type="PANTHER" id="PTHR36978:SF4">
    <property type="entry name" value="P-LOOP CONTAINING NUCLEOSIDE TRIPHOSPHATE HYDROLASE PROTEIN"/>
    <property type="match status" value="1"/>
</dbReference>
<dbReference type="OrthoDB" id="285690at2"/>
<dbReference type="RefSeq" id="WP_090166617.1">
    <property type="nucleotide sequence ID" value="NZ_FOFB01000006.1"/>
</dbReference>
<dbReference type="InParanoid" id="A0A1H9DJP8"/>
<dbReference type="Pfam" id="PF17784">
    <property type="entry name" value="Sulfotransfer_4"/>
    <property type="match status" value="1"/>
</dbReference>